<evidence type="ECO:0000256" key="1">
    <source>
        <dbReference type="SAM" id="SignalP"/>
    </source>
</evidence>
<organism evidence="2 3">
    <name type="scientific">Candidatus Cryptobacteroides avistercoris</name>
    <dbReference type="NCBI Taxonomy" id="2840758"/>
    <lineage>
        <taxon>Bacteria</taxon>
        <taxon>Pseudomonadati</taxon>
        <taxon>Bacteroidota</taxon>
        <taxon>Bacteroidia</taxon>
        <taxon>Bacteroidales</taxon>
        <taxon>Candidatus Cryptobacteroides</taxon>
    </lineage>
</organism>
<proteinExistence type="predicted"/>
<evidence type="ECO:0000313" key="2">
    <source>
        <dbReference type="EMBL" id="MBO8480387.1"/>
    </source>
</evidence>
<name>A0A9D9IXE9_9BACT</name>
<evidence type="ECO:0000313" key="3">
    <source>
        <dbReference type="Proteomes" id="UP000823769"/>
    </source>
</evidence>
<comment type="caution">
    <text evidence="2">The sequence shown here is derived from an EMBL/GenBank/DDBJ whole genome shotgun (WGS) entry which is preliminary data.</text>
</comment>
<protein>
    <recommendedName>
        <fullName evidence="4">Lipoprotein</fullName>
    </recommendedName>
</protein>
<dbReference type="PROSITE" id="PS51257">
    <property type="entry name" value="PROKAR_LIPOPROTEIN"/>
    <property type="match status" value="1"/>
</dbReference>
<feature type="chain" id="PRO_5039482943" description="Lipoprotein" evidence="1">
    <location>
        <begin position="22"/>
        <end position="388"/>
    </location>
</feature>
<keyword evidence="1" id="KW-0732">Signal</keyword>
<gene>
    <name evidence="2" type="ORF">IAB76_04675</name>
</gene>
<dbReference type="EMBL" id="JADILW010000066">
    <property type="protein sequence ID" value="MBO8480387.1"/>
    <property type="molecule type" value="Genomic_DNA"/>
</dbReference>
<evidence type="ECO:0008006" key="4">
    <source>
        <dbReference type="Google" id="ProtNLM"/>
    </source>
</evidence>
<reference evidence="2" key="2">
    <citation type="journal article" date="2021" name="PeerJ">
        <title>Extensive microbial diversity within the chicken gut microbiome revealed by metagenomics and culture.</title>
        <authorList>
            <person name="Gilroy R."/>
            <person name="Ravi A."/>
            <person name="Getino M."/>
            <person name="Pursley I."/>
            <person name="Horton D.L."/>
            <person name="Alikhan N.F."/>
            <person name="Baker D."/>
            <person name="Gharbi K."/>
            <person name="Hall N."/>
            <person name="Watson M."/>
            <person name="Adriaenssens E.M."/>
            <person name="Foster-Nyarko E."/>
            <person name="Jarju S."/>
            <person name="Secka A."/>
            <person name="Antonio M."/>
            <person name="Oren A."/>
            <person name="Chaudhuri R.R."/>
            <person name="La Ragione R."/>
            <person name="Hildebrand F."/>
            <person name="Pallen M.J."/>
        </authorList>
    </citation>
    <scope>NUCLEOTIDE SEQUENCE</scope>
    <source>
        <strain evidence="2">B3-1481</strain>
    </source>
</reference>
<dbReference type="AlphaFoldDB" id="A0A9D9IXE9"/>
<reference evidence="2" key="1">
    <citation type="submission" date="2020-10" db="EMBL/GenBank/DDBJ databases">
        <authorList>
            <person name="Gilroy R."/>
        </authorList>
    </citation>
    <scope>NUCLEOTIDE SEQUENCE</scope>
    <source>
        <strain evidence="2">B3-1481</strain>
    </source>
</reference>
<feature type="signal peptide" evidence="1">
    <location>
        <begin position="1"/>
        <end position="21"/>
    </location>
</feature>
<accession>A0A9D9IXE9</accession>
<dbReference type="Proteomes" id="UP000823769">
    <property type="component" value="Unassembled WGS sequence"/>
</dbReference>
<sequence>MKNFIFFALAALSAVSCLEKADGPLPDTETSTATLSEVAEIMSRLPYEEEHLMEVYNAVASSSGNGYDEEYMMSDLFGSPGSGVGDRRLGTRAPSYSRPIRELFAEYLSRRAATRAGADGAEEYMDFLSASDVQIYWPYSEDWDGTTLPVITYDPGYGAETNLGYVLSYGENGAEVVDTVLVDEAMAMSRPVWVINRNDDSGFTPLEMFLKSSGADLALKPEPGQSLVGEEESRMLFIKSFQALRNYDSWFGGASEFFIKCGAVDGFKAATDAELKTYTPSVTDFMVVVKRRQVGKIIPLDALLLTSLTPQMENIAFLITEDDGGKSTSWKCSAVVKYNSKSYGFEISIPYRDNDDIVWRGQLSRSFFEGKDEVSGRFGDVVVTFALR</sequence>